<feature type="transmembrane region" description="Helical" evidence="8">
    <location>
        <begin position="127"/>
        <end position="146"/>
    </location>
</feature>
<comment type="subcellular location">
    <subcellularLocation>
        <location evidence="1">Cell membrane</location>
        <topology evidence="1">Multi-pass membrane protein</topology>
    </subcellularLocation>
</comment>
<evidence type="ECO:0000256" key="2">
    <source>
        <dbReference type="ARBA" id="ARBA00022475"/>
    </source>
</evidence>
<name>A0A7C0U6A7_9BACT</name>
<feature type="transmembrane region" description="Helical" evidence="8">
    <location>
        <begin position="100"/>
        <end position="121"/>
    </location>
</feature>
<protein>
    <submittedName>
        <fullName evidence="10">Phospholipid carrier-dependent glycosyltransferase</fullName>
    </submittedName>
</protein>
<dbReference type="Proteomes" id="UP000885690">
    <property type="component" value="Unassembled WGS sequence"/>
</dbReference>
<sequence>MGGDLDLVSKEGAIYFVILLLLSSYLMFFRLGASSLKGGEANHAVVSKHVADTGELYPLYMISMDPRAEKRYYCMKPPLKIWAEALAFHCLSYNEFSARIVDAIFGVLTVLLVYVMVSLIFGHPTLGLLASMITLAFPPIIISHCFRHGNQDSALVFFYTAAILFYLLYKKRDSRLSFCLSVVSMVLGLLVKDVFLLFFGFSTILGEFLILNRNPRAIFTTRNLALVAIPLLSYVSYKIYSGVATHGVCLSRFFKPPFILSLGEHKPRYIKGFTYYLNLLYKFYGVFFLLTFLAILRKYPARFMRSPRNDPEERDLDWNLALFTLFICLLYVLAISIPIYKVKRYLYPVIPGLAVAMSFFIWTFIRSMKNAKAKALLILVLAIFVASSLRYTNSKIRKVKIAPYHALMVHYNNLSENKAFLVDLSRSEVFGTYATFYFSRLSTPVDWYEEPGLFSFLKNFHGRAFVVVSEPDYMLKLLKEKGYSLVKVWPLKHRKKQVPKNFVLEVEVSQERGGPL</sequence>
<evidence type="ECO:0000256" key="4">
    <source>
        <dbReference type="ARBA" id="ARBA00022679"/>
    </source>
</evidence>
<evidence type="ECO:0000256" key="6">
    <source>
        <dbReference type="ARBA" id="ARBA00022989"/>
    </source>
</evidence>
<feature type="transmembrane region" description="Helical" evidence="8">
    <location>
        <begin position="316"/>
        <end position="339"/>
    </location>
</feature>
<dbReference type="GO" id="GO:0016763">
    <property type="term" value="F:pentosyltransferase activity"/>
    <property type="evidence" value="ECO:0007669"/>
    <property type="project" value="TreeGrafter"/>
</dbReference>
<dbReference type="PANTHER" id="PTHR33908:SF11">
    <property type="entry name" value="MEMBRANE PROTEIN"/>
    <property type="match status" value="1"/>
</dbReference>
<dbReference type="AlphaFoldDB" id="A0A7C0U6A7"/>
<dbReference type="EMBL" id="DQWS01000068">
    <property type="protein sequence ID" value="HDD52783.1"/>
    <property type="molecule type" value="Genomic_DNA"/>
</dbReference>
<dbReference type="Pfam" id="PF13231">
    <property type="entry name" value="PMT_2"/>
    <property type="match status" value="1"/>
</dbReference>
<dbReference type="PANTHER" id="PTHR33908">
    <property type="entry name" value="MANNOSYLTRANSFERASE YKCB-RELATED"/>
    <property type="match status" value="1"/>
</dbReference>
<keyword evidence="4" id="KW-0808">Transferase</keyword>
<gene>
    <name evidence="10" type="ORF">ENF32_01775</name>
</gene>
<dbReference type="InterPro" id="IPR050297">
    <property type="entry name" value="LipidA_mod_glycosyltrf_83"/>
</dbReference>
<keyword evidence="7 8" id="KW-0472">Membrane</keyword>
<dbReference type="GO" id="GO:0005886">
    <property type="term" value="C:plasma membrane"/>
    <property type="evidence" value="ECO:0007669"/>
    <property type="project" value="UniProtKB-SubCell"/>
</dbReference>
<accession>A0A7C0U6A7</accession>
<keyword evidence="2" id="KW-1003">Cell membrane</keyword>
<feature type="transmembrane region" description="Helical" evidence="8">
    <location>
        <begin position="153"/>
        <end position="169"/>
    </location>
</feature>
<evidence type="ECO:0000256" key="8">
    <source>
        <dbReference type="SAM" id="Phobius"/>
    </source>
</evidence>
<comment type="caution">
    <text evidence="10">The sequence shown here is derived from an EMBL/GenBank/DDBJ whole genome shotgun (WGS) entry which is preliminary data.</text>
</comment>
<feature type="transmembrane region" description="Helical" evidence="8">
    <location>
        <begin position="275"/>
        <end position="296"/>
    </location>
</feature>
<reference evidence="10" key="1">
    <citation type="journal article" date="2020" name="mSystems">
        <title>Genome- and Community-Level Interaction Insights into Carbon Utilization and Element Cycling Functions of Hydrothermarchaeota in Hydrothermal Sediment.</title>
        <authorList>
            <person name="Zhou Z."/>
            <person name="Liu Y."/>
            <person name="Xu W."/>
            <person name="Pan J."/>
            <person name="Luo Z.H."/>
            <person name="Li M."/>
        </authorList>
    </citation>
    <scope>NUCLEOTIDE SEQUENCE [LARGE SCALE GENOMIC DNA]</scope>
    <source>
        <strain evidence="10">HyVt-115</strain>
    </source>
</reference>
<feature type="transmembrane region" description="Helical" evidence="8">
    <location>
        <begin position="223"/>
        <end position="240"/>
    </location>
</feature>
<feature type="transmembrane region" description="Helical" evidence="8">
    <location>
        <begin position="12"/>
        <end position="29"/>
    </location>
</feature>
<evidence type="ECO:0000313" key="10">
    <source>
        <dbReference type="EMBL" id="HDD52783.1"/>
    </source>
</evidence>
<feature type="transmembrane region" description="Helical" evidence="8">
    <location>
        <begin position="375"/>
        <end position="392"/>
    </location>
</feature>
<feature type="domain" description="Glycosyltransferase RgtA/B/C/D-like" evidence="9">
    <location>
        <begin position="76"/>
        <end position="236"/>
    </location>
</feature>
<keyword evidence="5 8" id="KW-0812">Transmembrane</keyword>
<evidence type="ECO:0000256" key="5">
    <source>
        <dbReference type="ARBA" id="ARBA00022692"/>
    </source>
</evidence>
<feature type="transmembrane region" description="Helical" evidence="8">
    <location>
        <begin position="345"/>
        <end position="363"/>
    </location>
</feature>
<organism evidence="10">
    <name type="scientific">Thermosulfidibacter takaii</name>
    <dbReference type="NCBI Taxonomy" id="412593"/>
    <lineage>
        <taxon>Bacteria</taxon>
        <taxon>Pseudomonadati</taxon>
        <taxon>Thermosulfidibacterota</taxon>
        <taxon>Thermosulfidibacteria</taxon>
        <taxon>Thermosulfidibacterales</taxon>
        <taxon>Thermosulfidibacteraceae</taxon>
    </lineage>
</organism>
<evidence type="ECO:0000256" key="3">
    <source>
        <dbReference type="ARBA" id="ARBA00022676"/>
    </source>
</evidence>
<dbReference type="GO" id="GO:0009103">
    <property type="term" value="P:lipopolysaccharide biosynthetic process"/>
    <property type="evidence" value="ECO:0007669"/>
    <property type="project" value="UniProtKB-ARBA"/>
</dbReference>
<evidence type="ECO:0000256" key="1">
    <source>
        <dbReference type="ARBA" id="ARBA00004651"/>
    </source>
</evidence>
<evidence type="ECO:0000256" key="7">
    <source>
        <dbReference type="ARBA" id="ARBA00023136"/>
    </source>
</evidence>
<proteinExistence type="predicted"/>
<keyword evidence="6 8" id="KW-1133">Transmembrane helix</keyword>
<keyword evidence="3" id="KW-0328">Glycosyltransferase</keyword>
<dbReference type="InterPro" id="IPR038731">
    <property type="entry name" value="RgtA/B/C-like"/>
</dbReference>
<evidence type="ECO:0000259" key="9">
    <source>
        <dbReference type="Pfam" id="PF13231"/>
    </source>
</evidence>